<evidence type="ECO:0000313" key="3">
    <source>
        <dbReference type="Proteomes" id="UP000479190"/>
    </source>
</evidence>
<feature type="compositionally biased region" description="Basic residues" evidence="1">
    <location>
        <begin position="407"/>
        <end position="451"/>
    </location>
</feature>
<feature type="compositionally biased region" description="Polar residues" evidence="1">
    <location>
        <begin position="294"/>
        <end position="305"/>
    </location>
</feature>
<feature type="region of interest" description="Disordered" evidence="1">
    <location>
        <begin position="125"/>
        <end position="214"/>
    </location>
</feature>
<feature type="compositionally biased region" description="Acidic residues" evidence="1">
    <location>
        <begin position="528"/>
        <end position="545"/>
    </location>
</feature>
<protein>
    <submittedName>
        <fullName evidence="2">Uncharacterized protein</fullName>
    </submittedName>
</protein>
<feature type="compositionally biased region" description="Polar residues" evidence="1">
    <location>
        <begin position="485"/>
        <end position="518"/>
    </location>
</feature>
<feature type="compositionally biased region" description="Basic residues" evidence="1">
    <location>
        <begin position="131"/>
        <end position="163"/>
    </location>
</feature>
<feature type="region of interest" description="Disordered" evidence="1">
    <location>
        <begin position="239"/>
        <end position="267"/>
    </location>
</feature>
<dbReference type="Proteomes" id="UP000479190">
    <property type="component" value="Unassembled WGS sequence"/>
</dbReference>
<feature type="compositionally biased region" description="Polar residues" evidence="1">
    <location>
        <begin position="21"/>
        <end position="32"/>
    </location>
</feature>
<feature type="region of interest" description="Disordered" evidence="1">
    <location>
        <begin position="282"/>
        <end position="319"/>
    </location>
</feature>
<dbReference type="AlphaFoldDB" id="A0A6H5I9P7"/>
<accession>A0A6H5I9P7</accession>
<dbReference type="OrthoDB" id="7635320at2759"/>
<feature type="region of interest" description="Disordered" evidence="1">
    <location>
        <begin position="1"/>
        <end position="32"/>
    </location>
</feature>
<reference evidence="2 3" key="1">
    <citation type="submission" date="2020-02" db="EMBL/GenBank/DDBJ databases">
        <authorList>
            <person name="Ferguson B K."/>
        </authorList>
    </citation>
    <scope>NUCLEOTIDE SEQUENCE [LARGE SCALE GENOMIC DNA]</scope>
</reference>
<feature type="region of interest" description="Disordered" evidence="1">
    <location>
        <begin position="385"/>
        <end position="545"/>
    </location>
</feature>
<evidence type="ECO:0000313" key="2">
    <source>
        <dbReference type="EMBL" id="CAB0031662.1"/>
    </source>
</evidence>
<proteinExistence type="predicted"/>
<dbReference type="EMBL" id="CADCXV010000649">
    <property type="protein sequence ID" value="CAB0031662.1"/>
    <property type="molecule type" value="Genomic_DNA"/>
</dbReference>
<feature type="non-terminal residue" evidence="2">
    <location>
        <position position="1"/>
    </location>
</feature>
<sequence>KCMRQQRLRSPTPYSWDRVTTPRSPISAFQSPTCDSMDELEYQEEHRRHALMDEDNASPSVVLGEKSYEDPTLLAKINRYIRAGKRRAQRYVRKALSFAVEAGYLLPADRDGKLLRVSASLLRNEPTDAQRRRRRRKTSRSSKMKARRTSRKRKTTSKRKHRLQSSPRRQTVPDAMKTDVESQNQPALQESAGTGLEPVPSRQSRERSRHRRTDDTSMLYKCIGQLCGEECNQEIVHVNEGSSGGSNRRSGGNHTSGKHQRGGGNEAMDMDAIDDAMLSDEEYDEDYREPAPRPSNQSAQQTTKPSGRVQKPKARKAPQVADMTLKIGVQKAKRYICEALDFGVQSGFLVPKDKGRILQVSSDLLNSSADPNKLRAFNRIASEASGALQRKRPQEMRDDDAEADRVQRRKMRKGGRSHRSRSRKHRSKRGMKSRSRSKRRHGRKRASHRSRSANAEGVDPISKRSEKSVEQQQDEIDADSKESNTNKSATNEDQDNSQNTSSTTPGQSQVTNYDSQTTNDEDKTKQPDDDEDDDDEDEDEDEKKK</sequence>
<feature type="compositionally biased region" description="Polar residues" evidence="1">
    <location>
        <begin position="181"/>
        <end position="192"/>
    </location>
</feature>
<organism evidence="2 3">
    <name type="scientific">Trichogramma brassicae</name>
    <dbReference type="NCBI Taxonomy" id="86971"/>
    <lineage>
        <taxon>Eukaryota</taxon>
        <taxon>Metazoa</taxon>
        <taxon>Ecdysozoa</taxon>
        <taxon>Arthropoda</taxon>
        <taxon>Hexapoda</taxon>
        <taxon>Insecta</taxon>
        <taxon>Pterygota</taxon>
        <taxon>Neoptera</taxon>
        <taxon>Endopterygota</taxon>
        <taxon>Hymenoptera</taxon>
        <taxon>Apocrita</taxon>
        <taxon>Proctotrupomorpha</taxon>
        <taxon>Chalcidoidea</taxon>
        <taxon>Trichogrammatidae</taxon>
        <taxon>Trichogramma</taxon>
    </lineage>
</organism>
<name>A0A6H5I9P7_9HYME</name>
<evidence type="ECO:0000256" key="1">
    <source>
        <dbReference type="SAM" id="MobiDB-lite"/>
    </source>
</evidence>
<keyword evidence="3" id="KW-1185">Reference proteome</keyword>
<gene>
    <name evidence="2" type="ORF">TBRA_LOCUS3629</name>
</gene>